<dbReference type="Proteomes" id="UP000002009">
    <property type="component" value="Chromosome 8"/>
</dbReference>
<dbReference type="RefSeq" id="XP_002508097.1">
    <property type="nucleotide sequence ID" value="XM_002508051.1"/>
</dbReference>
<name>C1FFE5_MICCC</name>
<evidence type="ECO:0000313" key="2">
    <source>
        <dbReference type="Proteomes" id="UP000002009"/>
    </source>
</evidence>
<dbReference type="KEGG" id="mis:MICPUN_60487"/>
<dbReference type="EMBL" id="CP001575">
    <property type="protein sequence ID" value="ACO69355.1"/>
    <property type="molecule type" value="Genomic_DNA"/>
</dbReference>
<reference evidence="1 2" key="1">
    <citation type="journal article" date="2009" name="Science">
        <title>Green evolution and dynamic adaptations revealed by genomes of the marine picoeukaryotes Micromonas.</title>
        <authorList>
            <person name="Worden A.Z."/>
            <person name="Lee J.H."/>
            <person name="Mock T."/>
            <person name="Rouze P."/>
            <person name="Simmons M.P."/>
            <person name="Aerts A.L."/>
            <person name="Allen A.E."/>
            <person name="Cuvelier M.L."/>
            <person name="Derelle E."/>
            <person name="Everett M.V."/>
            <person name="Foulon E."/>
            <person name="Grimwood J."/>
            <person name="Gundlach H."/>
            <person name="Henrissat B."/>
            <person name="Napoli C."/>
            <person name="McDonald S.M."/>
            <person name="Parker M.S."/>
            <person name="Rombauts S."/>
            <person name="Salamov A."/>
            <person name="Von Dassow P."/>
            <person name="Badger J.H."/>
            <person name="Coutinho P.M."/>
            <person name="Demir E."/>
            <person name="Dubchak I."/>
            <person name="Gentemann C."/>
            <person name="Eikrem W."/>
            <person name="Gready J.E."/>
            <person name="John U."/>
            <person name="Lanier W."/>
            <person name="Lindquist E.A."/>
            <person name="Lucas S."/>
            <person name="Mayer K.F."/>
            <person name="Moreau H."/>
            <person name="Not F."/>
            <person name="Otillar R."/>
            <person name="Panaud O."/>
            <person name="Pangilinan J."/>
            <person name="Paulsen I."/>
            <person name="Piegu B."/>
            <person name="Poliakov A."/>
            <person name="Robbens S."/>
            <person name="Schmutz J."/>
            <person name="Toulza E."/>
            <person name="Wyss T."/>
            <person name="Zelensky A."/>
            <person name="Zhou K."/>
            <person name="Armbrust E.V."/>
            <person name="Bhattacharya D."/>
            <person name="Goodenough U.W."/>
            <person name="Van de Peer Y."/>
            <person name="Grigoriev I.V."/>
        </authorList>
    </citation>
    <scope>NUCLEOTIDE SEQUENCE [LARGE SCALE GENOMIC DNA]</scope>
    <source>
        <strain evidence="2">RCC299 / NOUM17</strain>
    </source>
</reference>
<keyword evidence="2" id="KW-1185">Reference proteome</keyword>
<gene>
    <name evidence="1" type="ORF">MICPUN_60487</name>
</gene>
<organism evidence="1 2">
    <name type="scientific">Micromonas commoda (strain RCC299 / NOUM17 / CCMP2709)</name>
    <name type="common">Picoplanktonic green alga</name>
    <dbReference type="NCBI Taxonomy" id="296587"/>
    <lineage>
        <taxon>Eukaryota</taxon>
        <taxon>Viridiplantae</taxon>
        <taxon>Chlorophyta</taxon>
        <taxon>Mamiellophyceae</taxon>
        <taxon>Mamiellales</taxon>
        <taxon>Mamiellaceae</taxon>
        <taxon>Micromonas</taxon>
    </lineage>
</organism>
<sequence>MGILSQIASQVVITGVLIGVARRAGVITLNPRAIKGETARKAFEVYVSTAEWAVKKAEDVLLSSAKSLTSK</sequence>
<dbReference type="AlphaFoldDB" id="C1FFE5"/>
<dbReference type="InParanoid" id="C1FFE5"/>
<dbReference type="GeneID" id="8245730"/>
<protein>
    <submittedName>
        <fullName evidence="1">Uncharacterized protein</fullName>
    </submittedName>
</protein>
<dbReference type="OrthoDB" id="10486729at2759"/>
<accession>C1FFE5</accession>
<dbReference type="OMA" id="RRAFMLW"/>
<proteinExistence type="predicted"/>
<evidence type="ECO:0000313" key="1">
    <source>
        <dbReference type="EMBL" id="ACO69355.1"/>
    </source>
</evidence>